<gene>
    <name evidence="1" type="ORF">P409_21315</name>
</gene>
<dbReference type="RefSeq" id="WP_034843396.1">
    <property type="nucleotide sequence ID" value="NZ_JANX01000315.1"/>
</dbReference>
<protein>
    <recommendedName>
        <fullName evidence="3">2'-5' RNA ligase</fullName>
    </recommendedName>
</protein>
<reference evidence="1 2" key="1">
    <citation type="submission" date="2014-01" db="EMBL/GenBank/DDBJ databases">
        <title>Genome sequence determination for a cystic fibrosis isolate, Inquilinus limosus.</title>
        <authorList>
            <person name="Pino M."/>
            <person name="Di Conza J."/>
            <person name="Gutkind G."/>
        </authorList>
    </citation>
    <scope>NUCLEOTIDE SEQUENCE [LARGE SCALE GENOMIC DNA]</scope>
    <source>
        <strain evidence="1 2">MP06</strain>
    </source>
</reference>
<sequence>MDDGVRLAVVGYPLWSDADREWIEAIRREHDAAKAAMIDAHATLVFPTGLLPESAMLDHVRGRLQGVASFNIDFHSVAPASDDQTSSHYVFLLPDDGGEALMALHDHLYSGPLEPALRRDLPYHPHVTVARVPDAASAASVAEEIRRQGRILHGRVAAVTLLRCFPDMVETVATLPLSDLSSS</sequence>
<evidence type="ECO:0000313" key="2">
    <source>
        <dbReference type="Proteomes" id="UP000029995"/>
    </source>
</evidence>
<dbReference type="PANTHER" id="PTHR40037">
    <property type="entry name" value="PHOSPHOESTERASE YJCG-RELATED"/>
    <property type="match status" value="1"/>
</dbReference>
<dbReference type="Gene3D" id="3.90.1140.10">
    <property type="entry name" value="Cyclic phosphodiesterase"/>
    <property type="match status" value="1"/>
</dbReference>
<dbReference type="EMBL" id="JANX01000315">
    <property type="protein sequence ID" value="KGM32455.1"/>
    <property type="molecule type" value="Genomic_DNA"/>
</dbReference>
<accession>A0A0A0D387</accession>
<dbReference type="OrthoDB" id="7375622at2"/>
<dbReference type="InterPro" id="IPR050580">
    <property type="entry name" value="2H_phosphoesterase_YjcG-like"/>
</dbReference>
<dbReference type="SUPFAM" id="SSF55144">
    <property type="entry name" value="LigT-like"/>
    <property type="match status" value="1"/>
</dbReference>
<name>A0A0A0D387_9PROT</name>
<comment type="caution">
    <text evidence="1">The sequence shown here is derived from an EMBL/GenBank/DDBJ whole genome shotgun (WGS) entry which is preliminary data.</text>
</comment>
<dbReference type="Proteomes" id="UP000029995">
    <property type="component" value="Unassembled WGS sequence"/>
</dbReference>
<evidence type="ECO:0008006" key="3">
    <source>
        <dbReference type="Google" id="ProtNLM"/>
    </source>
</evidence>
<proteinExistence type="predicted"/>
<dbReference type="Pfam" id="PF13563">
    <property type="entry name" value="2_5_RNA_ligase2"/>
    <property type="match status" value="1"/>
</dbReference>
<organism evidence="1 2">
    <name type="scientific">Inquilinus limosus MP06</name>
    <dbReference type="NCBI Taxonomy" id="1398085"/>
    <lineage>
        <taxon>Bacteria</taxon>
        <taxon>Pseudomonadati</taxon>
        <taxon>Pseudomonadota</taxon>
        <taxon>Alphaproteobacteria</taxon>
        <taxon>Rhodospirillales</taxon>
        <taxon>Rhodospirillaceae</taxon>
        <taxon>Inquilinus</taxon>
    </lineage>
</organism>
<dbReference type="AlphaFoldDB" id="A0A0A0D387"/>
<evidence type="ECO:0000313" key="1">
    <source>
        <dbReference type="EMBL" id="KGM32455.1"/>
    </source>
</evidence>
<dbReference type="InterPro" id="IPR009097">
    <property type="entry name" value="Cyclic_Pdiesterase"/>
</dbReference>
<dbReference type="PANTHER" id="PTHR40037:SF1">
    <property type="entry name" value="PHOSPHOESTERASE SAOUHSC_00951-RELATED"/>
    <property type="match status" value="1"/>
</dbReference>